<dbReference type="InterPro" id="IPR029045">
    <property type="entry name" value="ClpP/crotonase-like_dom_sf"/>
</dbReference>
<dbReference type="RefSeq" id="WP_311581495.1">
    <property type="nucleotide sequence ID" value="NZ_JAVRIF010000005.1"/>
</dbReference>
<dbReference type="EMBL" id="JAVRIF010000005">
    <property type="protein sequence ID" value="MDT0604059.1"/>
    <property type="molecule type" value="Genomic_DNA"/>
</dbReference>
<keyword evidence="5" id="KW-1185">Reference proteome</keyword>
<dbReference type="Pfam" id="PF03572">
    <property type="entry name" value="Peptidase_S41"/>
    <property type="match status" value="1"/>
</dbReference>
<evidence type="ECO:0000259" key="2">
    <source>
        <dbReference type="Pfam" id="PF00595"/>
    </source>
</evidence>
<dbReference type="Pfam" id="PF00595">
    <property type="entry name" value="PDZ"/>
    <property type="match status" value="1"/>
</dbReference>
<organism evidence="4 5">
    <name type="scientific">Thalassotalea castellviae</name>
    <dbReference type="NCBI Taxonomy" id="3075612"/>
    <lineage>
        <taxon>Bacteria</taxon>
        <taxon>Pseudomonadati</taxon>
        <taxon>Pseudomonadota</taxon>
        <taxon>Gammaproteobacteria</taxon>
        <taxon>Alteromonadales</taxon>
        <taxon>Colwelliaceae</taxon>
        <taxon>Thalassotalea</taxon>
    </lineage>
</organism>
<dbReference type="SUPFAM" id="SSF50156">
    <property type="entry name" value="PDZ domain-like"/>
    <property type="match status" value="1"/>
</dbReference>
<evidence type="ECO:0000313" key="5">
    <source>
        <dbReference type="Proteomes" id="UP001266357"/>
    </source>
</evidence>
<dbReference type="InterPro" id="IPR036034">
    <property type="entry name" value="PDZ_sf"/>
</dbReference>
<reference evidence="4 5" key="1">
    <citation type="submission" date="2023-09" db="EMBL/GenBank/DDBJ databases">
        <authorList>
            <person name="Rey-Velasco X."/>
        </authorList>
    </citation>
    <scope>NUCLEOTIDE SEQUENCE [LARGE SCALE GENOMIC DNA]</scope>
    <source>
        <strain evidence="4 5">W431</strain>
    </source>
</reference>
<protein>
    <submittedName>
        <fullName evidence="4">S41 family peptidase</fullName>
    </submittedName>
</protein>
<accession>A0ABU3A1L3</accession>
<feature type="signal peptide" evidence="1">
    <location>
        <begin position="1"/>
        <end position="20"/>
    </location>
</feature>
<dbReference type="InterPro" id="IPR005151">
    <property type="entry name" value="Tail-specific_protease"/>
</dbReference>
<proteinExistence type="predicted"/>
<sequence length="526" mass="57049">MFLNDFILRSLLASSVLVLTACGGSGSSNGSSAFGGNGSGNSTSTPTWVAGEFTAHAQLANQCAAGSGSAMTEKLWLRSYSNDTYLWYDEILDQDPAPFTVLEYFDELVTTAVTPSGKLKDQFHFSMSSEEWENLSTSGSSVGFGFNISIEQGVDIERKITITYSDPNTPAANANVERGAIIVEVDGVNVASANDSASIDTLNHGLFPSEDGQESVFLIHDLESEEPREVMLTAQTIISDPVPMTKVIETDINTVGYMVFNDHIATAEKGLYDAISTLKAANVDELVIDFRYNGGGYLALASQLGYMVAGNQTVNRTFEQTIFNDKYPNTNPVTGNSLSPTPFYQETIGFNADYIREGIELPTLNLSRVFVLTSAGTCSASEAFINGVRGIGVEVIQIGTTTCGKPYGFYPTDNCDTTYFTVQFKGVNDQGFGDYADGFSPSDAPIYDTDIQGCDVADDLTKPLGDQQEGMLSTAMYYLENGQCPELVDTEVTSKTAVKQVIDYQFSIEDKRVRSQFSRNRILLNK</sequence>
<name>A0ABU3A1L3_9GAMM</name>
<dbReference type="Gene3D" id="3.30.750.170">
    <property type="match status" value="1"/>
</dbReference>
<feature type="domain" description="PDZ" evidence="2">
    <location>
        <begin position="142"/>
        <end position="197"/>
    </location>
</feature>
<evidence type="ECO:0000313" key="4">
    <source>
        <dbReference type="EMBL" id="MDT0604059.1"/>
    </source>
</evidence>
<evidence type="ECO:0000259" key="3">
    <source>
        <dbReference type="Pfam" id="PF03572"/>
    </source>
</evidence>
<evidence type="ECO:0000256" key="1">
    <source>
        <dbReference type="SAM" id="SignalP"/>
    </source>
</evidence>
<dbReference type="Gene3D" id="3.90.226.10">
    <property type="entry name" value="2-enoyl-CoA Hydratase, Chain A, domain 1"/>
    <property type="match status" value="1"/>
</dbReference>
<feature type="domain" description="Tail specific protease" evidence="3">
    <location>
        <begin position="255"/>
        <end position="406"/>
    </location>
</feature>
<keyword evidence="1" id="KW-0732">Signal</keyword>
<dbReference type="PANTHER" id="PTHR32060:SF30">
    <property type="entry name" value="CARBOXY-TERMINAL PROCESSING PROTEASE CTPA"/>
    <property type="match status" value="1"/>
</dbReference>
<feature type="chain" id="PRO_5046196202" evidence="1">
    <location>
        <begin position="21"/>
        <end position="526"/>
    </location>
</feature>
<comment type="caution">
    <text evidence="4">The sequence shown here is derived from an EMBL/GenBank/DDBJ whole genome shotgun (WGS) entry which is preliminary data.</text>
</comment>
<dbReference type="Gene3D" id="2.30.42.10">
    <property type="match status" value="1"/>
</dbReference>
<dbReference type="PANTHER" id="PTHR32060">
    <property type="entry name" value="TAIL-SPECIFIC PROTEASE"/>
    <property type="match status" value="1"/>
</dbReference>
<gene>
    <name evidence="4" type="ORF">RM573_10695</name>
</gene>
<dbReference type="SUPFAM" id="SSF52096">
    <property type="entry name" value="ClpP/crotonase"/>
    <property type="match status" value="1"/>
</dbReference>
<dbReference type="Proteomes" id="UP001266357">
    <property type="component" value="Unassembled WGS sequence"/>
</dbReference>
<dbReference type="InterPro" id="IPR001478">
    <property type="entry name" value="PDZ"/>
</dbReference>